<accession>A0AAV6W2S4</accession>
<dbReference type="AlphaFoldDB" id="A0AAV6W2S4"/>
<proteinExistence type="predicted"/>
<evidence type="ECO:0000313" key="1">
    <source>
        <dbReference type="EMBL" id="KAG8201669.1"/>
    </source>
</evidence>
<comment type="caution">
    <text evidence="1">The sequence shown here is derived from an EMBL/GenBank/DDBJ whole genome shotgun (WGS) entry which is preliminary data.</text>
</comment>
<protein>
    <submittedName>
        <fullName evidence="1">Uncharacterized protein</fullName>
    </submittedName>
</protein>
<keyword evidence="2" id="KW-1185">Reference proteome</keyword>
<organism evidence="1 2">
    <name type="scientific">Oedothorax gibbosus</name>
    <dbReference type="NCBI Taxonomy" id="931172"/>
    <lineage>
        <taxon>Eukaryota</taxon>
        <taxon>Metazoa</taxon>
        <taxon>Ecdysozoa</taxon>
        <taxon>Arthropoda</taxon>
        <taxon>Chelicerata</taxon>
        <taxon>Arachnida</taxon>
        <taxon>Araneae</taxon>
        <taxon>Araneomorphae</taxon>
        <taxon>Entelegynae</taxon>
        <taxon>Araneoidea</taxon>
        <taxon>Linyphiidae</taxon>
        <taxon>Erigoninae</taxon>
        <taxon>Oedothorax</taxon>
    </lineage>
</organism>
<name>A0AAV6W2S4_9ARAC</name>
<gene>
    <name evidence="1" type="ORF">JTE90_012735</name>
</gene>
<sequence>MHLEIGYIAPFYAKPSPPYSYPHGGMLRHPFYDSGQRDWNDHFQIGSPEDSRRVSRGPSEVRIFKEGIRG</sequence>
<reference evidence="1 2" key="1">
    <citation type="journal article" date="2022" name="Nat. Ecol. Evol.">
        <title>A masculinizing supergene underlies an exaggerated male reproductive morph in a spider.</title>
        <authorList>
            <person name="Hendrickx F."/>
            <person name="De Corte Z."/>
            <person name="Sonet G."/>
            <person name="Van Belleghem S.M."/>
            <person name="Kostlbacher S."/>
            <person name="Vangestel C."/>
        </authorList>
    </citation>
    <scope>NUCLEOTIDE SEQUENCE [LARGE SCALE GENOMIC DNA]</scope>
    <source>
        <strain evidence="1">W744_W776</strain>
    </source>
</reference>
<dbReference type="Proteomes" id="UP000827092">
    <property type="component" value="Unassembled WGS sequence"/>
</dbReference>
<evidence type="ECO:0000313" key="2">
    <source>
        <dbReference type="Proteomes" id="UP000827092"/>
    </source>
</evidence>
<dbReference type="EMBL" id="JAFNEN010000003">
    <property type="protein sequence ID" value="KAG8201669.1"/>
    <property type="molecule type" value="Genomic_DNA"/>
</dbReference>